<dbReference type="OrthoDB" id="100977at2157"/>
<dbReference type="Proteomes" id="UP000250085">
    <property type="component" value="Chromosome"/>
</dbReference>
<evidence type="ECO:0000256" key="1">
    <source>
        <dbReference type="SAM" id="Phobius"/>
    </source>
</evidence>
<keyword evidence="1" id="KW-1133">Transmembrane helix</keyword>
<dbReference type="AlphaFoldDB" id="A0A2Z2N2N3"/>
<keyword evidence="1" id="KW-0812">Transmembrane</keyword>
<organism evidence="2 3">
    <name type="scientific">Thermococcus radiotolerans</name>
    <dbReference type="NCBI Taxonomy" id="187880"/>
    <lineage>
        <taxon>Archaea</taxon>
        <taxon>Methanobacteriati</taxon>
        <taxon>Methanobacteriota</taxon>
        <taxon>Thermococci</taxon>
        <taxon>Thermococcales</taxon>
        <taxon>Thermococcaceae</taxon>
        <taxon>Thermococcus</taxon>
    </lineage>
</organism>
<evidence type="ECO:0000313" key="3">
    <source>
        <dbReference type="Proteomes" id="UP000250085"/>
    </source>
</evidence>
<keyword evidence="1" id="KW-0472">Membrane</keyword>
<dbReference type="GeneID" id="33328993"/>
<proteinExistence type="predicted"/>
<protein>
    <submittedName>
        <fullName evidence="2">Uncharacterized protein</fullName>
    </submittedName>
</protein>
<dbReference type="RefSeq" id="WP_088867307.1">
    <property type="nucleotide sequence ID" value="NZ_CP015106.1"/>
</dbReference>
<dbReference type="EMBL" id="CP015106">
    <property type="protein sequence ID" value="ASJ15267.1"/>
    <property type="molecule type" value="Genomic_DNA"/>
</dbReference>
<reference evidence="2 3" key="1">
    <citation type="submission" date="2016-04" db="EMBL/GenBank/DDBJ databases">
        <title>Complete genome sequence of Thermococcus radiotolerans type strain EJ2.</title>
        <authorList>
            <person name="Oger P.M."/>
        </authorList>
    </citation>
    <scope>NUCLEOTIDE SEQUENCE [LARGE SCALE GENOMIC DNA]</scope>
    <source>
        <strain evidence="2 3">EJ2</strain>
    </source>
</reference>
<keyword evidence="3" id="KW-1185">Reference proteome</keyword>
<evidence type="ECO:0000313" key="2">
    <source>
        <dbReference type="EMBL" id="ASJ15267.1"/>
    </source>
</evidence>
<dbReference type="KEGG" id="trl:A3L10_09050"/>
<feature type="transmembrane region" description="Helical" evidence="1">
    <location>
        <begin position="92"/>
        <end position="111"/>
    </location>
</feature>
<accession>A0A2Z2N2N3</accession>
<name>A0A2Z2N2N3_9EURY</name>
<sequence>MRSLSIIFLFVLMGFLLYSSLMMGASQSAPLESPLAGENRNLMNAQGANSRLSIPNFTVSNSSRIVALAERLTVKEINYEEMLGAIELAAKLSLLAVALAMFLSLVSTLVVR</sequence>
<gene>
    <name evidence="2" type="ORF">A3L10_09050</name>
</gene>